<dbReference type="InParanoid" id="A0A0C3GIL2"/>
<reference evidence="1 2" key="1">
    <citation type="submission" date="2014-04" db="EMBL/GenBank/DDBJ databases">
        <authorList>
            <consortium name="DOE Joint Genome Institute"/>
            <person name="Kuo A."/>
            <person name="Tarkka M."/>
            <person name="Buscot F."/>
            <person name="Kohler A."/>
            <person name="Nagy L.G."/>
            <person name="Floudas D."/>
            <person name="Copeland A."/>
            <person name="Barry K.W."/>
            <person name="Cichocki N."/>
            <person name="Veneault-Fourrey C."/>
            <person name="LaButti K."/>
            <person name="Lindquist E.A."/>
            <person name="Lipzen A."/>
            <person name="Lundell T."/>
            <person name="Morin E."/>
            <person name="Murat C."/>
            <person name="Sun H."/>
            <person name="Tunlid A."/>
            <person name="Henrissat B."/>
            <person name="Grigoriev I.V."/>
            <person name="Hibbett D.S."/>
            <person name="Martin F."/>
            <person name="Nordberg H.P."/>
            <person name="Cantor M.N."/>
            <person name="Hua S.X."/>
        </authorList>
    </citation>
    <scope>NUCLEOTIDE SEQUENCE [LARGE SCALE GENOMIC DNA]</scope>
    <source>
        <strain evidence="1 2">F 1598</strain>
    </source>
</reference>
<accession>A0A0C3GIL2</accession>
<dbReference type="AlphaFoldDB" id="A0A0C3GIL2"/>
<dbReference type="EMBL" id="KN832971">
    <property type="protein sequence ID" value="KIM91469.1"/>
    <property type="molecule type" value="Genomic_DNA"/>
</dbReference>
<dbReference type="HOGENOM" id="CLU_2688647_0_0_1"/>
<keyword evidence="2" id="KW-1185">Reference proteome</keyword>
<evidence type="ECO:0000313" key="2">
    <source>
        <dbReference type="Proteomes" id="UP000054166"/>
    </source>
</evidence>
<gene>
    <name evidence="1" type="ORF">PILCRDRAFT_810737</name>
</gene>
<protein>
    <submittedName>
        <fullName evidence="1">Uncharacterized protein</fullName>
    </submittedName>
</protein>
<proteinExistence type="predicted"/>
<reference evidence="2" key="2">
    <citation type="submission" date="2015-01" db="EMBL/GenBank/DDBJ databases">
        <title>Evolutionary Origins and Diversification of the Mycorrhizal Mutualists.</title>
        <authorList>
            <consortium name="DOE Joint Genome Institute"/>
            <consortium name="Mycorrhizal Genomics Consortium"/>
            <person name="Kohler A."/>
            <person name="Kuo A."/>
            <person name="Nagy L.G."/>
            <person name="Floudas D."/>
            <person name="Copeland A."/>
            <person name="Barry K.W."/>
            <person name="Cichocki N."/>
            <person name="Veneault-Fourrey C."/>
            <person name="LaButti K."/>
            <person name="Lindquist E.A."/>
            <person name="Lipzen A."/>
            <person name="Lundell T."/>
            <person name="Morin E."/>
            <person name="Murat C."/>
            <person name="Riley R."/>
            <person name="Ohm R."/>
            <person name="Sun H."/>
            <person name="Tunlid A."/>
            <person name="Henrissat B."/>
            <person name="Grigoriev I.V."/>
            <person name="Hibbett D.S."/>
            <person name="Martin F."/>
        </authorList>
    </citation>
    <scope>NUCLEOTIDE SEQUENCE [LARGE SCALE GENOMIC DNA]</scope>
    <source>
        <strain evidence="2">F 1598</strain>
    </source>
</reference>
<dbReference type="Proteomes" id="UP000054166">
    <property type="component" value="Unassembled WGS sequence"/>
</dbReference>
<evidence type="ECO:0000313" key="1">
    <source>
        <dbReference type="EMBL" id="KIM91469.1"/>
    </source>
</evidence>
<name>A0A0C3GIL2_PILCF</name>
<sequence length="74" mass="8441">MALIQRRRIRISVCTDSASRVQAKLSKLYNLSPQMLCSPSEANGATKQQSRAMFQYQGACRDHWVGIYCLFQVE</sequence>
<organism evidence="1 2">
    <name type="scientific">Piloderma croceum (strain F 1598)</name>
    <dbReference type="NCBI Taxonomy" id="765440"/>
    <lineage>
        <taxon>Eukaryota</taxon>
        <taxon>Fungi</taxon>
        <taxon>Dikarya</taxon>
        <taxon>Basidiomycota</taxon>
        <taxon>Agaricomycotina</taxon>
        <taxon>Agaricomycetes</taxon>
        <taxon>Agaricomycetidae</taxon>
        <taxon>Atheliales</taxon>
        <taxon>Atheliaceae</taxon>
        <taxon>Piloderma</taxon>
    </lineage>
</organism>